<keyword evidence="2" id="KW-1185">Reference proteome</keyword>
<comment type="caution">
    <text evidence="1">The sequence shown here is derived from an EMBL/GenBank/DDBJ whole genome shotgun (WGS) entry which is preliminary data.</text>
</comment>
<proteinExistence type="predicted"/>
<dbReference type="Proteomes" id="UP000613208">
    <property type="component" value="Unassembled WGS sequence"/>
</dbReference>
<organism evidence="1 2">
    <name type="scientific">Anaerostipes butyraticus</name>
    <dbReference type="NCBI Taxonomy" id="645466"/>
    <lineage>
        <taxon>Bacteria</taxon>
        <taxon>Bacillati</taxon>
        <taxon>Bacillota</taxon>
        <taxon>Clostridia</taxon>
        <taxon>Lachnospirales</taxon>
        <taxon>Lachnospiraceae</taxon>
        <taxon>Anaerostipes</taxon>
    </lineage>
</organism>
<dbReference type="AlphaFoldDB" id="A0A916VDI8"/>
<evidence type="ECO:0000313" key="1">
    <source>
        <dbReference type="EMBL" id="GFO85840.1"/>
    </source>
</evidence>
<sequence length="44" mass="5101">MEIRRLGVERIEEKINKGSYVDKLLEINEIGLKTVCGFLYMLEG</sequence>
<reference evidence="1" key="1">
    <citation type="submission" date="2020-06" db="EMBL/GenBank/DDBJ databases">
        <title>Characterization of fructooligosaccharide metabolism and fructooligosaccharide-degrading enzymes in human commensal butyrate producers.</title>
        <authorList>
            <person name="Tanno H."/>
            <person name="Fujii T."/>
            <person name="Hirano K."/>
            <person name="Maeno S."/>
            <person name="Tonozuka T."/>
            <person name="Sakamoto M."/>
            <person name="Ohkuma M."/>
            <person name="Tochio T."/>
            <person name="Endo A."/>
        </authorList>
    </citation>
    <scope>NUCLEOTIDE SEQUENCE</scope>
    <source>
        <strain evidence="1">JCM 17466</strain>
    </source>
</reference>
<evidence type="ECO:0000313" key="2">
    <source>
        <dbReference type="Proteomes" id="UP000613208"/>
    </source>
</evidence>
<protein>
    <submittedName>
        <fullName evidence="1">Uncharacterized protein</fullName>
    </submittedName>
</protein>
<name>A0A916VDI8_9FIRM</name>
<dbReference type="EMBL" id="BLYI01000047">
    <property type="protein sequence ID" value="GFO85840.1"/>
    <property type="molecule type" value="Genomic_DNA"/>
</dbReference>
<accession>A0A916VDI8</accession>
<gene>
    <name evidence="1" type="ORF">ANBU17_21870</name>
</gene>